<dbReference type="GO" id="GO:0071897">
    <property type="term" value="P:DNA biosynthetic process"/>
    <property type="evidence" value="ECO:0007669"/>
    <property type="project" value="UniProtKB-ARBA"/>
</dbReference>
<feature type="domain" description="Reverse transcriptase" evidence="1">
    <location>
        <begin position="60"/>
        <end position="130"/>
    </location>
</feature>
<dbReference type="Gene3D" id="3.30.70.270">
    <property type="match status" value="1"/>
</dbReference>
<keyword evidence="3" id="KW-1185">Reference proteome</keyword>
<name>A0A4C1SFA7_EUMVA</name>
<evidence type="ECO:0000313" key="2">
    <source>
        <dbReference type="EMBL" id="GBP00566.1"/>
    </source>
</evidence>
<dbReference type="EMBL" id="BGZK01003373">
    <property type="protein sequence ID" value="GBP00566.1"/>
    <property type="molecule type" value="Genomic_DNA"/>
</dbReference>
<dbReference type="SUPFAM" id="SSF56672">
    <property type="entry name" value="DNA/RNA polymerases"/>
    <property type="match status" value="1"/>
</dbReference>
<protein>
    <submittedName>
        <fullName evidence="2">Retrovirus-related Pol polyprotein from transposon 297</fullName>
    </submittedName>
</protein>
<sequence>MRRAQVRILVLRPERQVKCDIDKQPTGCGDRPKRLKKNGVLNGKRPLVVQCYTVWLCNAFERLLEKVLVGLTGEACLVYLDDVILIENDYYDHLRKLEQALRKIRNENLKLSPKKCILVQKQVNYLGHVIAGEGIATDSEKFKAVNE</sequence>
<proteinExistence type="predicted"/>
<dbReference type="PANTHER" id="PTHR33064:SF37">
    <property type="entry name" value="RIBONUCLEASE H"/>
    <property type="match status" value="1"/>
</dbReference>
<dbReference type="InterPro" id="IPR043128">
    <property type="entry name" value="Rev_trsase/Diguanyl_cyclase"/>
</dbReference>
<dbReference type="InterPro" id="IPR051320">
    <property type="entry name" value="Viral_Replic_Matur_Polypro"/>
</dbReference>
<organism evidence="2 3">
    <name type="scientific">Eumeta variegata</name>
    <name type="common">Bagworm moth</name>
    <name type="synonym">Eumeta japonica</name>
    <dbReference type="NCBI Taxonomy" id="151549"/>
    <lineage>
        <taxon>Eukaryota</taxon>
        <taxon>Metazoa</taxon>
        <taxon>Ecdysozoa</taxon>
        <taxon>Arthropoda</taxon>
        <taxon>Hexapoda</taxon>
        <taxon>Insecta</taxon>
        <taxon>Pterygota</taxon>
        <taxon>Neoptera</taxon>
        <taxon>Endopterygota</taxon>
        <taxon>Lepidoptera</taxon>
        <taxon>Glossata</taxon>
        <taxon>Ditrysia</taxon>
        <taxon>Tineoidea</taxon>
        <taxon>Psychidae</taxon>
        <taxon>Oiketicinae</taxon>
        <taxon>Eumeta</taxon>
    </lineage>
</organism>
<dbReference type="PANTHER" id="PTHR33064">
    <property type="entry name" value="POL PROTEIN"/>
    <property type="match status" value="1"/>
</dbReference>
<gene>
    <name evidence="2" type="primary">pol</name>
    <name evidence="2" type="ORF">EVAR_70714_1</name>
</gene>
<comment type="caution">
    <text evidence="2">The sequence shown here is derived from an EMBL/GenBank/DDBJ whole genome shotgun (WGS) entry which is preliminary data.</text>
</comment>
<dbReference type="InterPro" id="IPR000477">
    <property type="entry name" value="RT_dom"/>
</dbReference>
<dbReference type="STRING" id="151549.A0A4C1SFA7"/>
<dbReference type="OrthoDB" id="425619at2759"/>
<dbReference type="InterPro" id="IPR043502">
    <property type="entry name" value="DNA/RNA_pol_sf"/>
</dbReference>
<reference evidence="2 3" key="1">
    <citation type="journal article" date="2019" name="Commun. Biol.">
        <title>The bagworm genome reveals a unique fibroin gene that provides high tensile strength.</title>
        <authorList>
            <person name="Kono N."/>
            <person name="Nakamura H."/>
            <person name="Ohtoshi R."/>
            <person name="Tomita M."/>
            <person name="Numata K."/>
            <person name="Arakawa K."/>
        </authorList>
    </citation>
    <scope>NUCLEOTIDE SEQUENCE [LARGE SCALE GENOMIC DNA]</scope>
</reference>
<evidence type="ECO:0000313" key="3">
    <source>
        <dbReference type="Proteomes" id="UP000299102"/>
    </source>
</evidence>
<dbReference type="AlphaFoldDB" id="A0A4C1SFA7"/>
<dbReference type="FunFam" id="3.30.70.270:FF:000003">
    <property type="entry name" value="Transposon Ty3-G Gag-Pol polyprotein"/>
    <property type="match status" value="1"/>
</dbReference>
<accession>A0A4C1SFA7</accession>
<dbReference type="Pfam" id="PF00078">
    <property type="entry name" value="RVT_1"/>
    <property type="match status" value="1"/>
</dbReference>
<dbReference type="Proteomes" id="UP000299102">
    <property type="component" value="Unassembled WGS sequence"/>
</dbReference>
<evidence type="ECO:0000259" key="1">
    <source>
        <dbReference type="Pfam" id="PF00078"/>
    </source>
</evidence>